<evidence type="ECO:0000313" key="1">
    <source>
        <dbReference type="EMBL" id="ERJ94509.1"/>
    </source>
</evidence>
<proteinExistence type="predicted"/>
<sequence>MSSYYYLVSQLPSFSLKGNTPLPITEAHFTDLCTRFLDTKEANLARTFSLEPPKEQVQTVCAFVNAWYDWERMLRFALAQIRAAKLKKEFILHTYSLSADIVQIARTAVGMNTPLEAEDFLNEQRCAALEAMRPIDAFSLDAVFYYALKLKLALRMRKFNTETGMESYRTIYDRILGEST</sequence>
<gene>
    <name evidence="1" type="ORF">HMPREF9193_00042</name>
</gene>
<accession>A0ABN0P1Y2</accession>
<name>A0ABN0P1Y2_TRELE</name>
<evidence type="ECO:0008006" key="3">
    <source>
        <dbReference type="Google" id="ProtNLM"/>
    </source>
</evidence>
<organism evidence="1 2">
    <name type="scientific">Treponema lecithinolyticum ATCC 700332</name>
    <dbReference type="NCBI Taxonomy" id="1321815"/>
    <lineage>
        <taxon>Bacteria</taxon>
        <taxon>Pseudomonadati</taxon>
        <taxon>Spirochaetota</taxon>
        <taxon>Spirochaetia</taxon>
        <taxon>Spirochaetales</taxon>
        <taxon>Treponemataceae</taxon>
        <taxon>Treponema</taxon>
    </lineage>
</organism>
<dbReference type="Proteomes" id="UP000016649">
    <property type="component" value="Unassembled WGS sequence"/>
</dbReference>
<protein>
    <recommendedName>
        <fullName evidence="3">DUF2764 domain-containing protein</fullName>
    </recommendedName>
</protein>
<comment type="caution">
    <text evidence="1">The sequence shown here is derived from an EMBL/GenBank/DDBJ whole genome shotgun (WGS) entry which is preliminary data.</text>
</comment>
<evidence type="ECO:0000313" key="2">
    <source>
        <dbReference type="Proteomes" id="UP000016649"/>
    </source>
</evidence>
<reference evidence="1 2" key="1">
    <citation type="submission" date="2013-08" db="EMBL/GenBank/DDBJ databases">
        <authorList>
            <person name="Weinstock G."/>
            <person name="Sodergren E."/>
            <person name="Wylie T."/>
            <person name="Fulton L."/>
            <person name="Fulton R."/>
            <person name="Fronick C."/>
            <person name="O'Laughlin M."/>
            <person name="Godfrey J."/>
            <person name="Miner T."/>
            <person name="Herter B."/>
            <person name="Appelbaum E."/>
            <person name="Cordes M."/>
            <person name="Lek S."/>
            <person name="Wollam A."/>
            <person name="Pepin K.H."/>
            <person name="Palsikar V.B."/>
            <person name="Mitreva M."/>
            <person name="Wilson R.K."/>
        </authorList>
    </citation>
    <scope>NUCLEOTIDE SEQUENCE [LARGE SCALE GENOMIC DNA]</scope>
    <source>
        <strain evidence="1 2">ATCC 700332</strain>
    </source>
</reference>
<dbReference type="EMBL" id="AWVH01000002">
    <property type="protein sequence ID" value="ERJ94509.1"/>
    <property type="molecule type" value="Genomic_DNA"/>
</dbReference>
<dbReference type="RefSeq" id="WP_021686015.1">
    <property type="nucleotide sequence ID" value="NZ_KI260552.1"/>
</dbReference>
<keyword evidence="2" id="KW-1185">Reference proteome</keyword>